<comment type="subcellular location">
    <subcellularLocation>
        <location evidence="1">Cytoplasm</location>
    </subcellularLocation>
</comment>
<evidence type="ECO:0000313" key="6">
    <source>
        <dbReference type="Proteomes" id="UP000515124"/>
    </source>
</evidence>
<feature type="compositionally biased region" description="Acidic residues" evidence="5">
    <location>
        <begin position="121"/>
        <end position="131"/>
    </location>
</feature>
<comment type="similarity">
    <text evidence="2">Belongs to the MLF family.</text>
</comment>
<feature type="compositionally biased region" description="Basic residues" evidence="5">
    <location>
        <begin position="236"/>
        <end position="246"/>
    </location>
</feature>
<dbReference type="Pfam" id="PF10248">
    <property type="entry name" value="Mlf1IP"/>
    <property type="match status" value="1"/>
</dbReference>
<feature type="compositionally biased region" description="Basic and acidic residues" evidence="5">
    <location>
        <begin position="161"/>
        <end position="172"/>
    </location>
</feature>
<dbReference type="KEGG" id="pavi:110753691"/>
<dbReference type="AlphaFoldDB" id="A0A6P5S950"/>
<reference evidence="7" key="1">
    <citation type="submission" date="2025-08" db="UniProtKB">
        <authorList>
            <consortium name="RefSeq"/>
        </authorList>
    </citation>
    <scope>IDENTIFICATION</scope>
</reference>
<feature type="compositionally biased region" description="Basic and acidic residues" evidence="5">
    <location>
        <begin position="348"/>
        <end position="365"/>
    </location>
</feature>
<feature type="compositionally biased region" description="Acidic residues" evidence="5">
    <location>
        <begin position="151"/>
        <end position="160"/>
    </location>
</feature>
<organism evidence="6 7">
    <name type="scientific">Prunus avium</name>
    <name type="common">Cherry</name>
    <name type="synonym">Cerasus avium</name>
    <dbReference type="NCBI Taxonomy" id="42229"/>
    <lineage>
        <taxon>Eukaryota</taxon>
        <taxon>Viridiplantae</taxon>
        <taxon>Streptophyta</taxon>
        <taxon>Embryophyta</taxon>
        <taxon>Tracheophyta</taxon>
        <taxon>Spermatophyta</taxon>
        <taxon>Magnoliopsida</taxon>
        <taxon>eudicotyledons</taxon>
        <taxon>Gunneridae</taxon>
        <taxon>Pentapetalae</taxon>
        <taxon>rosids</taxon>
        <taxon>fabids</taxon>
        <taxon>Rosales</taxon>
        <taxon>Rosaceae</taxon>
        <taxon>Amygdaloideae</taxon>
        <taxon>Amygdaleae</taxon>
        <taxon>Prunus</taxon>
    </lineage>
</organism>
<keyword evidence="6" id="KW-1185">Reference proteome</keyword>
<dbReference type="GeneID" id="110753691"/>
<keyword evidence="3" id="KW-0963">Cytoplasm</keyword>
<evidence type="ECO:0000256" key="3">
    <source>
        <dbReference type="ARBA" id="ARBA00022490"/>
    </source>
</evidence>
<feature type="region of interest" description="Disordered" evidence="5">
    <location>
        <begin position="204"/>
        <end position="246"/>
    </location>
</feature>
<evidence type="ECO:0000256" key="2">
    <source>
        <dbReference type="ARBA" id="ARBA00008332"/>
    </source>
</evidence>
<dbReference type="PANTHER" id="PTHR13105">
    <property type="entry name" value="MYELOID LEUKEMIA FACTOR"/>
    <property type="match status" value="1"/>
</dbReference>
<feature type="compositionally biased region" description="Polar residues" evidence="5">
    <location>
        <begin position="173"/>
        <end position="185"/>
    </location>
</feature>
<protein>
    <submittedName>
        <fullName evidence="7">Uncharacterized protein LOC110753691</fullName>
    </submittedName>
</protein>
<dbReference type="RefSeq" id="XP_021810328.1">
    <property type="nucleotide sequence ID" value="XM_021954636.1"/>
</dbReference>
<keyword evidence="4" id="KW-0597">Phosphoprotein</keyword>
<feature type="region of interest" description="Disordered" evidence="5">
    <location>
        <begin position="89"/>
        <end position="185"/>
    </location>
</feature>
<feature type="compositionally biased region" description="Polar residues" evidence="5">
    <location>
        <begin position="319"/>
        <end position="328"/>
    </location>
</feature>
<name>A0A6P5S950_PRUAV</name>
<sequence length="365" mass="39435">MQGGRGGPGGRSPFSDFNDPFAGFGGFGGFGGQRSLISNLFGGRDPFDDPFFTRPFGGMSPLGGMSPFGGMPPFGVMPPFGGMLESSFFGPGGSNFPDMQPTGLIEHQAPEPKRPRGPIIEEIDSDNENEDAGNAKKDNPRKRSGPSNEPYVEDPDDEVEEKSSKHLQHRDNYNQYNAMQSQPQAHSFTFQSSTVSYGGANGSYYTSSKTRRMGSDGLAFEESKEADTTSGQATHRVSKGLRNKGHSITRKLKTDGKVDTMQTLHNLNNDEISGFEEAWKGTAKKHLPGWTDKFGGYENLGASSSGREEASRGGWALPSNESSQNPGNMISDAKEKAGSSRSNQSGRMRADVRDKNGYSRGKARD</sequence>
<dbReference type="InterPro" id="IPR019376">
    <property type="entry name" value="Myeloid_leukemia_factor"/>
</dbReference>
<dbReference type="Proteomes" id="UP000515124">
    <property type="component" value="Unplaced"/>
</dbReference>
<evidence type="ECO:0000256" key="1">
    <source>
        <dbReference type="ARBA" id="ARBA00004496"/>
    </source>
</evidence>
<proteinExistence type="inferred from homology"/>
<dbReference type="GO" id="GO:0005737">
    <property type="term" value="C:cytoplasm"/>
    <property type="evidence" value="ECO:0007669"/>
    <property type="project" value="UniProtKB-SubCell"/>
</dbReference>
<gene>
    <name evidence="7" type="primary">LOC110753691</name>
</gene>
<accession>A0A6P5S950</accession>
<evidence type="ECO:0000256" key="4">
    <source>
        <dbReference type="ARBA" id="ARBA00022553"/>
    </source>
</evidence>
<evidence type="ECO:0000313" key="7">
    <source>
        <dbReference type="RefSeq" id="XP_021810328.1"/>
    </source>
</evidence>
<feature type="region of interest" description="Disordered" evidence="5">
    <location>
        <begin position="287"/>
        <end position="365"/>
    </location>
</feature>
<evidence type="ECO:0000256" key="5">
    <source>
        <dbReference type="SAM" id="MobiDB-lite"/>
    </source>
</evidence>